<proteinExistence type="inferred from homology"/>
<dbReference type="InterPro" id="IPR017972">
    <property type="entry name" value="Cyt_P450_CS"/>
</dbReference>
<evidence type="ECO:0000256" key="1">
    <source>
        <dbReference type="ARBA" id="ARBA00010617"/>
    </source>
</evidence>
<dbReference type="PROSITE" id="PS00086">
    <property type="entry name" value="CYTOCHROME_P450"/>
    <property type="match status" value="1"/>
</dbReference>
<dbReference type="PANTHER" id="PTHR46696:SF6">
    <property type="entry name" value="P450, PUTATIVE (EUROFUNG)-RELATED"/>
    <property type="match status" value="1"/>
</dbReference>
<dbReference type="EMBL" id="JAQNDO010000001">
    <property type="protein sequence ID" value="MDC0746130.1"/>
    <property type="molecule type" value="Genomic_DNA"/>
</dbReference>
<dbReference type="Pfam" id="PF00067">
    <property type="entry name" value="p450"/>
    <property type="match status" value="1"/>
</dbReference>
<sequence>MNPPAPLPPEVLGSASTIRNPYPVYRALQHASPVCYTRLHVASREGRSEPPYVWMLLRHREVLAALRDPTAFCAATPQLREGIPRLMRVRSTRPHRTHLWSLVSEVCSPQRLSALADQIQQIAGALLDTVGRGPVEFMTAYAAPLSTRMMVAALGFPSDDAPLFKPWCEAGVAYSSMPLKERPQALQQFTAYLRQAIAARRAEPADDLLSAMIAADIEGESLPDDEIRGAIAGAVISSSEGSANLLGNMMALLGDRPELWRRAREDRSLVEPIVEEALRYESPMQSFSRVTTRAIVVSGMEIPEGELVDLCCGAANRDPEVFEAPDDFRPERPTNREHLSFGRGSRYCAGAPLIRLVARTTLHAFLDRFPTLGRGAAAPVRQQVARVALGYTSLPLVLG</sequence>
<dbReference type="SUPFAM" id="SSF48264">
    <property type="entry name" value="Cytochrome P450"/>
    <property type="match status" value="1"/>
</dbReference>
<organism evidence="3 4">
    <name type="scientific">Polyangium mundeleinium</name>
    <dbReference type="NCBI Taxonomy" id="2995306"/>
    <lineage>
        <taxon>Bacteria</taxon>
        <taxon>Pseudomonadati</taxon>
        <taxon>Myxococcota</taxon>
        <taxon>Polyangia</taxon>
        <taxon>Polyangiales</taxon>
        <taxon>Polyangiaceae</taxon>
        <taxon>Polyangium</taxon>
    </lineage>
</organism>
<keyword evidence="2" id="KW-0349">Heme</keyword>
<keyword evidence="2" id="KW-0503">Monooxygenase</keyword>
<dbReference type="InterPro" id="IPR002397">
    <property type="entry name" value="Cyt_P450_B"/>
</dbReference>
<keyword evidence="2" id="KW-0479">Metal-binding</keyword>
<gene>
    <name evidence="3" type="ORF">POL67_32685</name>
</gene>
<evidence type="ECO:0000313" key="4">
    <source>
        <dbReference type="Proteomes" id="UP001221411"/>
    </source>
</evidence>
<comment type="caution">
    <text evidence="3">The sequence shown here is derived from an EMBL/GenBank/DDBJ whole genome shotgun (WGS) entry which is preliminary data.</text>
</comment>
<reference evidence="3 4" key="1">
    <citation type="submission" date="2022-11" db="EMBL/GenBank/DDBJ databases">
        <title>Minimal conservation of predation-associated metabolite biosynthetic gene clusters underscores biosynthetic potential of Myxococcota including descriptions for ten novel species: Archangium lansinium sp. nov., Myxococcus landrumus sp. nov., Nannocystis bai.</title>
        <authorList>
            <person name="Ahearne A."/>
            <person name="Stevens C."/>
            <person name="Dowd S."/>
        </authorList>
    </citation>
    <scope>NUCLEOTIDE SEQUENCE [LARGE SCALE GENOMIC DNA]</scope>
    <source>
        <strain evidence="3 4">RJM3</strain>
    </source>
</reference>
<dbReference type="RefSeq" id="WP_271924338.1">
    <property type="nucleotide sequence ID" value="NZ_JAQNDO010000001.1"/>
</dbReference>
<protein>
    <submittedName>
        <fullName evidence="3">Cytochrome P450</fullName>
    </submittedName>
</protein>
<dbReference type="InterPro" id="IPR001128">
    <property type="entry name" value="Cyt_P450"/>
</dbReference>
<evidence type="ECO:0000256" key="2">
    <source>
        <dbReference type="RuleBase" id="RU000461"/>
    </source>
</evidence>
<dbReference type="PRINTS" id="PR00359">
    <property type="entry name" value="BP450"/>
</dbReference>
<evidence type="ECO:0000313" key="3">
    <source>
        <dbReference type="EMBL" id="MDC0746130.1"/>
    </source>
</evidence>
<accession>A0ABT5EWE3</accession>
<keyword evidence="2" id="KW-0408">Iron</keyword>
<dbReference type="Proteomes" id="UP001221411">
    <property type="component" value="Unassembled WGS sequence"/>
</dbReference>
<keyword evidence="4" id="KW-1185">Reference proteome</keyword>
<dbReference type="Gene3D" id="1.10.630.10">
    <property type="entry name" value="Cytochrome P450"/>
    <property type="match status" value="1"/>
</dbReference>
<keyword evidence="2" id="KW-0560">Oxidoreductase</keyword>
<dbReference type="InterPro" id="IPR036396">
    <property type="entry name" value="Cyt_P450_sf"/>
</dbReference>
<comment type="similarity">
    <text evidence="1 2">Belongs to the cytochrome P450 family.</text>
</comment>
<dbReference type="PANTHER" id="PTHR46696">
    <property type="entry name" value="P450, PUTATIVE (EUROFUNG)-RELATED"/>
    <property type="match status" value="1"/>
</dbReference>
<name>A0ABT5EWE3_9BACT</name>